<dbReference type="RefSeq" id="WP_126596783.1">
    <property type="nucleotide sequence ID" value="NZ_BIFQ01000001.1"/>
</dbReference>
<sequence length="82" mass="9497">MNDDISIIHNAEVTHLTDPEAEKQEHNRVALQTLKLCFSHTQVPWFVEKQVIDLYHRYGLVVALETAKVVIEAFDAGLRRQR</sequence>
<evidence type="ECO:0000313" key="1">
    <source>
        <dbReference type="EMBL" id="GCE05756.1"/>
    </source>
</evidence>
<organism evidence="1 2">
    <name type="scientific">Dictyobacter aurantiacus</name>
    <dbReference type="NCBI Taxonomy" id="1936993"/>
    <lineage>
        <taxon>Bacteria</taxon>
        <taxon>Bacillati</taxon>
        <taxon>Chloroflexota</taxon>
        <taxon>Ktedonobacteria</taxon>
        <taxon>Ktedonobacterales</taxon>
        <taxon>Dictyobacteraceae</taxon>
        <taxon>Dictyobacter</taxon>
    </lineage>
</organism>
<reference evidence="2" key="1">
    <citation type="submission" date="2018-12" db="EMBL/GenBank/DDBJ databases">
        <title>Tengunoibacter tsumagoiensis gen. nov., sp. nov., Dictyobacter kobayashii sp. nov., D. alpinus sp. nov., and D. joshuensis sp. nov. and description of Dictyobacteraceae fam. nov. within the order Ktedonobacterales isolated from Tengu-no-mugimeshi.</title>
        <authorList>
            <person name="Wang C.M."/>
            <person name="Zheng Y."/>
            <person name="Sakai Y."/>
            <person name="Toyoda A."/>
            <person name="Minakuchi Y."/>
            <person name="Abe K."/>
            <person name="Yokota A."/>
            <person name="Yabe S."/>
        </authorList>
    </citation>
    <scope>NUCLEOTIDE SEQUENCE [LARGE SCALE GENOMIC DNA]</scope>
    <source>
        <strain evidence="2">S-27</strain>
    </source>
</reference>
<accession>A0A401ZFZ3</accession>
<proteinExistence type="predicted"/>
<protein>
    <submittedName>
        <fullName evidence="1">Uncharacterized protein</fullName>
    </submittedName>
</protein>
<name>A0A401ZFZ3_9CHLR</name>
<keyword evidence="2" id="KW-1185">Reference proteome</keyword>
<evidence type="ECO:0000313" key="2">
    <source>
        <dbReference type="Proteomes" id="UP000287224"/>
    </source>
</evidence>
<dbReference type="OrthoDB" id="9842952at2"/>
<gene>
    <name evidence="1" type="ORF">KDAU_30850</name>
</gene>
<dbReference type="EMBL" id="BIFQ01000001">
    <property type="protein sequence ID" value="GCE05756.1"/>
    <property type="molecule type" value="Genomic_DNA"/>
</dbReference>
<dbReference type="Proteomes" id="UP000287224">
    <property type="component" value="Unassembled WGS sequence"/>
</dbReference>
<comment type="caution">
    <text evidence="1">The sequence shown here is derived from an EMBL/GenBank/DDBJ whole genome shotgun (WGS) entry which is preliminary data.</text>
</comment>
<dbReference type="AlphaFoldDB" id="A0A401ZFZ3"/>